<proteinExistence type="predicted"/>
<dbReference type="AlphaFoldDB" id="X6MH79"/>
<protein>
    <recommendedName>
        <fullName evidence="4">Alpha-type protein kinase domain-containing protein</fullName>
    </recommendedName>
</protein>
<name>X6MH79_RETFI</name>
<gene>
    <name evidence="2" type="ORF">RFI_24359</name>
</gene>
<dbReference type="EMBL" id="ASPP01020895">
    <property type="protein sequence ID" value="ETO13016.1"/>
    <property type="molecule type" value="Genomic_DNA"/>
</dbReference>
<keyword evidence="3" id="KW-1185">Reference proteome</keyword>
<sequence length="400" mass="45364">EERGQAKVPTIEALAKGHSIMSDEDTVGSSKNSTAGSDGHSASHRDVKGSTSTGRSSDAQYEMEYDKMSQLMKQTVNAEKPAVIDWKPLTKWIRFDDSVDSKAHYAFAPMERRIAGSCHELLIAYLKSSDGQVVTRLVKLARDPSENNEYHFEVERKVAQYLAKIAHCVNHIFHSRNDVCIWPVETIYFEHDGVSKWATVQPTFLPSDHCLFVKIEPNSGRPCVNDPVVGRYQHCFAAITKGLNLIRDWQGYGVKHATFLQQCQFHCVPEARAQVRRRDNFDSAFVLVVIDPVLTTCHSHYETDNPTDFGVKALDEWIETHNCTRCQCSYFNLLPEIRFGFADPTQPFFDDKLSPIALKHIEQCRRELNIWCGDEDFAIPDVPSGSINFKLDESDKKTES</sequence>
<evidence type="ECO:0008006" key="4">
    <source>
        <dbReference type="Google" id="ProtNLM"/>
    </source>
</evidence>
<reference evidence="2 3" key="1">
    <citation type="journal article" date="2013" name="Curr. Biol.">
        <title>The Genome of the Foraminiferan Reticulomyxa filosa.</title>
        <authorList>
            <person name="Glockner G."/>
            <person name="Hulsmann N."/>
            <person name="Schleicher M."/>
            <person name="Noegel A.A."/>
            <person name="Eichinger L."/>
            <person name="Gallinger C."/>
            <person name="Pawlowski J."/>
            <person name="Sierra R."/>
            <person name="Euteneuer U."/>
            <person name="Pillet L."/>
            <person name="Moustafa A."/>
            <person name="Platzer M."/>
            <person name="Groth M."/>
            <person name="Szafranski K."/>
            <person name="Schliwa M."/>
        </authorList>
    </citation>
    <scope>NUCLEOTIDE SEQUENCE [LARGE SCALE GENOMIC DNA]</scope>
</reference>
<comment type="caution">
    <text evidence="2">The sequence shown here is derived from an EMBL/GenBank/DDBJ whole genome shotgun (WGS) entry which is preliminary data.</text>
</comment>
<evidence type="ECO:0000313" key="2">
    <source>
        <dbReference type="EMBL" id="ETO13016.1"/>
    </source>
</evidence>
<accession>X6MH79</accession>
<evidence type="ECO:0000313" key="3">
    <source>
        <dbReference type="Proteomes" id="UP000023152"/>
    </source>
</evidence>
<dbReference type="Proteomes" id="UP000023152">
    <property type="component" value="Unassembled WGS sequence"/>
</dbReference>
<evidence type="ECO:0000256" key="1">
    <source>
        <dbReference type="SAM" id="MobiDB-lite"/>
    </source>
</evidence>
<organism evidence="2 3">
    <name type="scientific">Reticulomyxa filosa</name>
    <dbReference type="NCBI Taxonomy" id="46433"/>
    <lineage>
        <taxon>Eukaryota</taxon>
        <taxon>Sar</taxon>
        <taxon>Rhizaria</taxon>
        <taxon>Retaria</taxon>
        <taxon>Foraminifera</taxon>
        <taxon>Monothalamids</taxon>
        <taxon>Reticulomyxidae</taxon>
        <taxon>Reticulomyxa</taxon>
    </lineage>
</organism>
<feature type="region of interest" description="Disordered" evidence="1">
    <location>
        <begin position="1"/>
        <end position="60"/>
    </location>
</feature>
<feature type="compositionally biased region" description="Polar residues" evidence="1">
    <location>
        <begin position="27"/>
        <end position="36"/>
    </location>
</feature>
<feature type="non-terminal residue" evidence="2">
    <location>
        <position position="1"/>
    </location>
</feature>
<feature type="compositionally biased region" description="Polar residues" evidence="1">
    <location>
        <begin position="49"/>
        <end position="59"/>
    </location>
</feature>